<dbReference type="AlphaFoldDB" id="A0A942YEA9"/>
<dbReference type="EMBL" id="JAGYPE010000007">
    <property type="protein sequence ID" value="MBS4186535.1"/>
    <property type="molecule type" value="Genomic_DNA"/>
</dbReference>
<protein>
    <recommendedName>
        <fullName evidence="4">Gfo/Idh/MocA-like oxidoreductase N-terminal domain-containing protein</fullName>
    </recommendedName>
</protein>
<evidence type="ECO:0008006" key="4">
    <source>
        <dbReference type="Google" id="ProtNLM"/>
    </source>
</evidence>
<organism evidence="1">
    <name type="scientific">Neobacillus citreus</name>
    <dbReference type="NCBI Taxonomy" id="2833578"/>
    <lineage>
        <taxon>Bacteria</taxon>
        <taxon>Bacillati</taxon>
        <taxon>Bacillota</taxon>
        <taxon>Bacilli</taxon>
        <taxon>Bacillales</taxon>
        <taxon>Bacillaceae</taxon>
        <taxon>Neobacillus</taxon>
    </lineage>
</organism>
<reference evidence="1" key="1">
    <citation type="submission" date="2021-05" db="EMBL/GenBank/DDBJ databases">
        <title>Novel Bacillus species.</title>
        <authorList>
            <person name="Liu G."/>
        </authorList>
    </citation>
    <scope>NUCLEOTIDE SEQUENCE</scope>
    <source>
        <strain evidence="1 3">FJAT-50051</strain>
    </source>
</reference>
<evidence type="ECO:0000313" key="2">
    <source>
        <dbReference type="EMBL" id="MCH6268976.1"/>
    </source>
</evidence>
<dbReference type="EMBL" id="JAGYPE020000074">
    <property type="protein sequence ID" value="MCH6268976.1"/>
    <property type="molecule type" value="Genomic_DNA"/>
</dbReference>
<proteinExistence type="predicted"/>
<gene>
    <name evidence="2" type="ORF">KHB02_025940</name>
    <name evidence="1" type="ORF">KHB02_34795</name>
</gene>
<evidence type="ECO:0000313" key="1">
    <source>
        <dbReference type="EMBL" id="MBS4186535.1"/>
    </source>
</evidence>
<comment type="caution">
    <text evidence="1">The sequence shown here is derived from an EMBL/GenBank/DDBJ whole genome shotgun (WGS) entry which is preliminary data.</text>
</comment>
<dbReference type="Proteomes" id="UP000677265">
    <property type="component" value="Unassembled WGS sequence"/>
</dbReference>
<sequence length="81" mass="8956">MQIGMIGLDTSHCEIFTKLLNDKSDPFHIPGAKVVKAIPFYSPELSISADRVGHFTALLRDNYDVELVEELSEFCSGLDGI</sequence>
<accession>A0A942YEA9</accession>
<name>A0A942YEA9_9BACI</name>
<dbReference type="RefSeq" id="WP_213146331.1">
    <property type="nucleotide sequence ID" value="NZ_JAGYPE020000074.1"/>
</dbReference>
<keyword evidence="3" id="KW-1185">Reference proteome</keyword>
<evidence type="ECO:0000313" key="3">
    <source>
        <dbReference type="Proteomes" id="UP000677265"/>
    </source>
</evidence>